<comment type="catalytic activity">
    <reaction evidence="2">
        <text>a fatty acyl-CoA + H2O = a fatty acid + CoA + H(+)</text>
        <dbReference type="Rhea" id="RHEA:16781"/>
        <dbReference type="ChEBI" id="CHEBI:15377"/>
        <dbReference type="ChEBI" id="CHEBI:15378"/>
        <dbReference type="ChEBI" id="CHEBI:28868"/>
        <dbReference type="ChEBI" id="CHEBI:57287"/>
        <dbReference type="ChEBI" id="CHEBI:77636"/>
        <dbReference type="EC" id="3.1.2.20"/>
    </reaction>
</comment>
<dbReference type="Pfam" id="PF03061">
    <property type="entry name" value="4HBT"/>
    <property type="match status" value="1"/>
</dbReference>
<dbReference type="InterPro" id="IPR006683">
    <property type="entry name" value="Thioestr_dom"/>
</dbReference>
<comment type="catalytic activity">
    <reaction evidence="7">
        <text>a medium-chain fatty acyl-CoA + H2O = a medium-chain fatty acid + CoA + H(+)</text>
        <dbReference type="Rhea" id="RHEA:68184"/>
        <dbReference type="ChEBI" id="CHEBI:15377"/>
        <dbReference type="ChEBI" id="CHEBI:15378"/>
        <dbReference type="ChEBI" id="CHEBI:57287"/>
        <dbReference type="ChEBI" id="CHEBI:59558"/>
        <dbReference type="ChEBI" id="CHEBI:90546"/>
    </reaction>
</comment>
<evidence type="ECO:0000256" key="1">
    <source>
        <dbReference type="ARBA" id="ARBA00022801"/>
    </source>
</evidence>
<dbReference type="AlphaFoldDB" id="Q1MZN5"/>
<evidence type="ECO:0000313" key="9">
    <source>
        <dbReference type="EMBL" id="EAT11376.1"/>
    </source>
</evidence>
<gene>
    <name evidence="9" type="ORF">RED65_05652</name>
</gene>
<name>Q1MZN5_9GAMM</name>
<dbReference type="PANTHER" id="PTHR43240">
    <property type="entry name" value="1,4-DIHYDROXY-2-NAPHTHOYL-COA THIOESTERASE 1"/>
    <property type="match status" value="1"/>
</dbReference>
<dbReference type="CDD" id="cd03443">
    <property type="entry name" value="PaaI_thioesterase"/>
    <property type="match status" value="1"/>
</dbReference>
<evidence type="ECO:0000259" key="8">
    <source>
        <dbReference type="Pfam" id="PF03061"/>
    </source>
</evidence>
<comment type="catalytic activity">
    <reaction evidence="3">
        <text>a long-chain fatty acyl-CoA + H2O = a long-chain fatty acid + CoA + H(+)</text>
        <dbReference type="Rhea" id="RHEA:67680"/>
        <dbReference type="ChEBI" id="CHEBI:15377"/>
        <dbReference type="ChEBI" id="CHEBI:15378"/>
        <dbReference type="ChEBI" id="CHEBI:57287"/>
        <dbReference type="ChEBI" id="CHEBI:57560"/>
        <dbReference type="ChEBI" id="CHEBI:83139"/>
    </reaction>
</comment>
<dbReference type="EC" id="3.1.2.20" evidence="5"/>
<proteinExistence type="inferred from homology"/>
<dbReference type="GO" id="GO:0047617">
    <property type="term" value="F:fatty acyl-CoA hydrolase activity"/>
    <property type="evidence" value="ECO:0007669"/>
    <property type="project" value="UniProtKB-EC"/>
</dbReference>
<evidence type="ECO:0000256" key="6">
    <source>
        <dbReference type="ARBA" id="ARBA00040062"/>
    </source>
</evidence>
<dbReference type="OrthoDB" id="9813158at2"/>
<sequence length="153" mass="17055">MKEELSKTELQLALNFMQQIPFNNHIGLEVHNFENDEAVFKLKMRDELVGNWLHGILHGGVIASALDVAGGTAALVGAYRRQEDLPKEERVKNLSKLGTIDMRVDYLRPGKGKEFYASASILRIGSKVAVTRMEFKNEEDELIAVGTGTYMCG</sequence>
<dbReference type="STRING" id="207949.RED65_05652"/>
<evidence type="ECO:0000256" key="5">
    <source>
        <dbReference type="ARBA" id="ARBA00038894"/>
    </source>
</evidence>
<dbReference type="InterPro" id="IPR029069">
    <property type="entry name" value="HotDog_dom_sf"/>
</dbReference>
<organism evidence="9 10">
    <name type="scientific">Bermanella marisrubri</name>
    <dbReference type="NCBI Taxonomy" id="207949"/>
    <lineage>
        <taxon>Bacteria</taxon>
        <taxon>Pseudomonadati</taxon>
        <taxon>Pseudomonadota</taxon>
        <taxon>Gammaproteobacteria</taxon>
        <taxon>Oceanospirillales</taxon>
        <taxon>Oceanospirillaceae</taxon>
        <taxon>Bermanella</taxon>
    </lineage>
</organism>
<dbReference type="EMBL" id="AAQH01000018">
    <property type="protein sequence ID" value="EAT11376.1"/>
    <property type="molecule type" value="Genomic_DNA"/>
</dbReference>
<comment type="caution">
    <text evidence="9">The sequence shown here is derived from an EMBL/GenBank/DDBJ whole genome shotgun (WGS) entry which is preliminary data.</text>
</comment>
<accession>Q1MZN5</accession>
<dbReference type="Proteomes" id="UP000004263">
    <property type="component" value="Unassembled WGS sequence"/>
</dbReference>
<keyword evidence="1" id="KW-0378">Hydrolase</keyword>
<reference evidence="9 10" key="1">
    <citation type="submission" date="2006-03" db="EMBL/GenBank/DDBJ databases">
        <authorList>
            <person name="Pinhassi J."/>
            <person name="Pedros-Alio C."/>
            <person name="Ferriera S."/>
            <person name="Johnson J."/>
            <person name="Kravitz S."/>
            <person name="Halpern A."/>
            <person name="Remington K."/>
            <person name="Beeson K."/>
            <person name="Tran B."/>
            <person name="Rogers Y.-H."/>
            <person name="Friedman R."/>
            <person name="Venter J.C."/>
        </authorList>
    </citation>
    <scope>NUCLEOTIDE SEQUENCE [LARGE SCALE GENOMIC DNA]</scope>
    <source>
        <strain evidence="9 10">RED65</strain>
    </source>
</reference>
<feature type="domain" description="Thioesterase" evidence="8">
    <location>
        <begin position="54"/>
        <end position="143"/>
    </location>
</feature>
<dbReference type="PANTHER" id="PTHR43240:SF20">
    <property type="entry name" value="MEDIUM_LONG-CHAIN ACYL-COA THIOESTERASE YIGI"/>
    <property type="match status" value="1"/>
</dbReference>
<evidence type="ECO:0000256" key="4">
    <source>
        <dbReference type="ARBA" id="ARBA00038381"/>
    </source>
</evidence>
<protein>
    <recommendedName>
        <fullName evidence="6">Medium/long-chain acyl-CoA thioesterase YigI</fullName>
        <ecNumber evidence="5">3.1.2.20</ecNumber>
    </recommendedName>
</protein>
<evidence type="ECO:0000256" key="3">
    <source>
        <dbReference type="ARBA" id="ARBA00036002"/>
    </source>
</evidence>
<dbReference type="SUPFAM" id="SSF54637">
    <property type="entry name" value="Thioesterase/thiol ester dehydrase-isomerase"/>
    <property type="match status" value="1"/>
</dbReference>
<comment type="similarity">
    <text evidence="4">Belongs to the YigI thioesterase family.</text>
</comment>
<evidence type="ECO:0000256" key="2">
    <source>
        <dbReference type="ARBA" id="ARBA00035880"/>
    </source>
</evidence>
<dbReference type="NCBIfam" id="NF008675">
    <property type="entry name" value="PRK11688.1"/>
    <property type="match status" value="1"/>
</dbReference>
<dbReference type="NCBIfam" id="TIGR00369">
    <property type="entry name" value="unchar_dom_1"/>
    <property type="match status" value="1"/>
</dbReference>
<dbReference type="Gene3D" id="3.10.129.10">
    <property type="entry name" value="Hotdog Thioesterase"/>
    <property type="match status" value="1"/>
</dbReference>
<dbReference type="RefSeq" id="WP_007016595.1">
    <property type="nucleotide sequence ID" value="NZ_AAQH01000018.1"/>
</dbReference>
<evidence type="ECO:0000313" key="10">
    <source>
        <dbReference type="Proteomes" id="UP000004263"/>
    </source>
</evidence>
<evidence type="ECO:0000256" key="7">
    <source>
        <dbReference type="ARBA" id="ARBA00048062"/>
    </source>
</evidence>
<dbReference type="HOGENOM" id="CLU_089876_7_2_6"/>
<dbReference type="InterPro" id="IPR003736">
    <property type="entry name" value="PAAI_dom"/>
</dbReference>
<keyword evidence="10" id="KW-1185">Reference proteome</keyword>